<sequence length="224" mass="22890">MDLDGIDWAAIPGHPGFYRPEHAEEGLRLLTSATTDADVRAATAMLTGGGLIHGHSAAVLPSAAVAAPILAAVAEHGIPLARATAVSLLDDALTLLPHAGFGRTAQGVPLCCAIADSARHHTTALARNGHRDLLTEIDRHWRVVVTASAPHDPILLGNLTGAPPPQPAQAEIVHDGAPARVVTVAVDIPPPHRGGEALLRVPASATAIPTRALLVPAACGNAVH</sequence>
<accession>I0V8B2</accession>
<reference evidence="1 2" key="1">
    <citation type="submission" date="2012-01" db="EMBL/GenBank/DDBJ databases">
        <title>Improved High-Quality Draft sequence of Saccharomonospora xinjiangensis XJ-54.</title>
        <authorList>
            <consortium name="US DOE Joint Genome Institute"/>
            <person name="Lucas S."/>
            <person name="Han J."/>
            <person name="Lapidus A."/>
            <person name="Cheng J.-F."/>
            <person name="Goodwin L."/>
            <person name="Pitluck S."/>
            <person name="Peters L."/>
            <person name="Mikhailova N."/>
            <person name="Teshima H."/>
            <person name="Detter J.C."/>
            <person name="Han C."/>
            <person name="Tapia R."/>
            <person name="Land M."/>
            <person name="Hauser L."/>
            <person name="Kyrpides N."/>
            <person name="Ivanova N."/>
            <person name="Pagani I."/>
            <person name="Brambilla E.-M."/>
            <person name="Klenk H.-P."/>
            <person name="Woyke T."/>
        </authorList>
    </citation>
    <scope>NUCLEOTIDE SEQUENCE [LARGE SCALE GENOMIC DNA]</scope>
    <source>
        <strain evidence="1 2">XJ-54</strain>
    </source>
</reference>
<name>I0V8B2_9PSEU</name>
<dbReference type="STRING" id="882086.SacxiDRAFT_4183"/>
<dbReference type="EMBL" id="JH636049">
    <property type="protein sequence ID" value="EID56365.1"/>
    <property type="molecule type" value="Genomic_DNA"/>
</dbReference>
<dbReference type="eggNOG" id="ENOG5034AUA">
    <property type="taxonomic scope" value="Bacteria"/>
</dbReference>
<dbReference type="HOGENOM" id="CLU_1089554_0_0_11"/>
<evidence type="ECO:0000313" key="2">
    <source>
        <dbReference type="Proteomes" id="UP000004691"/>
    </source>
</evidence>
<organism evidence="1 2">
    <name type="scientific">Saccharomonospora xinjiangensis XJ-54</name>
    <dbReference type="NCBI Taxonomy" id="882086"/>
    <lineage>
        <taxon>Bacteria</taxon>
        <taxon>Bacillati</taxon>
        <taxon>Actinomycetota</taxon>
        <taxon>Actinomycetes</taxon>
        <taxon>Pseudonocardiales</taxon>
        <taxon>Pseudonocardiaceae</taxon>
        <taxon>Saccharomonospora</taxon>
    </lineage>
</organism>
<dbReference type="AlphaFoldDB" id="I0V8B2"/>
<proteinExistence type="predicted"/>
<protein>
    <submittedName>
        <fullName evidence="1">Uncharacterized protein</fullName>
    </submittedName>
</protein>
<keyword evidence="2" id="KW-1185">Reference proteome</keyword>
<dbReference type="Proteomes" id="UP000004691">
    <property type="component" value="Unassembled WGS sequence"/>
</dbReference>
<gene>
    <name evidence="1" type="ORF">SacxiDRAFT_4183</name>
</gene>
<evidence type="ECO:0000313" key="1">
    <source>
        <dbReference type="EMBL" id="EID56365.1"/>
    </source>
</evidence>